<dbReference type="PANTHER" id="PTHR33121">
    <property type="entry name" value="CYCLIC DI-GMP PHOSPHODIESTERASE PDEF"/>
    <property type="match status" value="1"/>
</dbReference>
<dbReference type="EMBL" id="LRKC01000132">
    <property type="protein sequence ID" value="OKV08678.1"/>
    <property type="molecule type" value="Genomic_DNA"/>
</dbReference>
<sequence length="224" mass="25653">MSLLLEKCKFYAEPIYSPSGKFYGMEMLTHFYNKNVKLNPQTIINSLDYSAKKSLLKKQLIDVKLMSKFFLKNSAFCSLNIDEEMAHILISDSSLLNLLESIPFLWLEVNERAIRKQPRQSFAIQKLSEVCRLMMDDFGTGNTSYSALRSDIFSAVKIDKKLLWNNTTDKNDLLCIVTQLRMLCPIVIAEGVETPNYKKEAIRAGAYGLQGWLFPGCYFDNLDV</sequence>
<dbReference type="RefSeq" id="WP_000054895.1">
    <property type="nucleotide sequence ID" value="NZ_BDPF01000053.1"/>
</dbReference>
<dbReference type="InterPro" id="IPR035919">
    <property type="entry name" value="EAL_sf"/>
</dbReference>
<organism evidence="1 2">
    <name type="scientific">Escherichia coli</name>
    <dbReference type="NCBI Taxonomy" id="562"/>
    <lineage>
        <taxon>Bacteria</taxon>
        <taxon>Pseudomonadati</taxon>
        <taxon>Pseudomonadota</taxon>
        <taxon>Gammaproteobacteria</taxon>
        <taxon>Enterobacterales</taxon>
        <taxon>Enterobacteriaceae</taxon>
        <taxon>Escherichia</taxon>
    </lineage>
</organism>
<dbReference type="PANTHER" id="PTHR33121:SF78">
    <property type="entry name" value="CYCLIC DI-GMP PHOSPHODIESTERASE PDEH"/>
    <property type="match status" value="1"/>
</dbReference>
<accession>A0A1Q6BEA3</accession>
<dbReference type="GO" id="GO:0071111">
    <property type="term" value="F:cyclic-guanylate-specific phosphodiesterase activity"/>
    <property type="evidence" value="ECO:0007669"/>
    <property type="project" value="InterPro"/>
</dbReference>
<comment type="caution">
    <text evidence="1">The sequence shown here is derived from an EMBL/GenBank/DDBJ whole genome shotgun (WGS) entry which is preliminary data.</text>
</comment>
<dbReference type="SUPFAM" id="SSF141868">
    <property type="entry name" value="EAL domain-like"/>
    <property type="match status" value="1"/>
</dbReference>
<dbReference type="InterPro" id="IPR050706">
    <property type="entry name" value="Cyclic-di-GMP_PDE-like"/>
</dbReference>
<name>A0A1Q6BEA3_ECOLX</name>
<reference evidence="1 2" key="1">
    <citation type="journal article" date="2017" name="Front. Cell. Infect. Microbiol.">
        <title>Chaperone-usher pili loci of human colonization factor-negative enterotoxigenic Escherichia coli.</title>
        <authorList>
            <person name="Del Canto F."/>
            <person name="Vidal R."/>
            <person name="Stine O.C."/>
            <person name="Pop M."/>
        </authorList>
    </citation>
    <scope>NUCLEOTIDE SEQUENCE [LARGE SCALE GENOMIC DNA]</scope>
    <source>
        <strain evidence="1 2">700324</strain>
    </source>
</reference>
<dbReference type="PROSITE" id="PS50883">
    <property type="entry name" value="EAL"/>
    <property type="match status" value="1"/>
</dbReference>
<dbReference type="Proteomes" id="UP000185794">
    <property type="component" value="Unassembled WGS sequence"/>
</dbReference>
<dbReference type="Gene3D" id="3.20.20.450">
    <property type="entry name" value="EAL domain"/>
    <property type="match status" value="1"/>
</dbReference>
<dbReference type="Pfam" id="PF00563">
    <property type="entry name" value="EAL"/>
    <property type="match status" value="1"/>
</dbReference>
<evidence type="ECO:0000313" key="1">
    <source>
        <dbReference type="EMBL" id="OKV08678.1"/>
    </source>
</evidence>
<protein>
    <submittedName>
        <fullName evidence="1">Diguanylate phosphodiesterase</fullName>
    </submittedName>
</protein>
<dbReference type="SMART" id="SM00052">
    <property type="entry name" value="EAL"/>
    <property type="match status" value="1"/>
</dbReference>
<dbReference type="AlphaFoldDB" id="A0A1Q6BEA3"/>
<gene>
    <name evidence="1" type="ORF">AWP47_17790</name>
</gene>
<evidence type="ECO:0000313" key="2">
    <source>
        <dbReference type="Proteomes" id="UP000185794"/>
    </source>
</evidence>
<proteinExistence type="predicted"/>
<dbReference type="InterPro" id="IPR001633">
    <property type="entry name" value="EAL_dom"/>
</dbReference>